<evidence type="ECO:0000259" key="3">
    <source>
        <dbReference type="Pfam" id="PF07699"/>
    </source>
</evidence>
<evidence type="ECO:0000256" key="1">
    <source>
        <dbReference type="SAM" id="Phobius"/>
    </source>
</evidence>
<dbReference type="SMART" id="SM01411">
    <property type="entry name" value="Ephrin_rec_like"/>
    <property type="match status" value="3"/>
</dbReference>
<evidence type="ECO:0000313" key="4">
    <source>
        <dbReference type="EMBL" id="CAK8993408.1"/>
    </source>
</evidence>
<feature type="transmembrane region" description="Helical" evidence="1">
    <location>
        <begin position="1089"/>
        <end position="1111"/>
    </location>
</feature>
<keyword evidence="1" id="KW-0812">Transmembrane</keyword>
<dbReference type="EMBL" id="CAXAMM010001780">
    <property type="protein sequence ID" value="CAK8993408.1"/>
    <property type="molecule type" value="Genomic_DNA"/>
</dbReference>
<dbReference type="InterPro" id="IPR035897">
    <property type="entry name" value="Toll_tir_struct_dom_sf"/>
</dbReference>
<keyword evidence="2" id="KW-0732">Signal</keyword>
<dbReference type="Gene3D" id="2.10.50.10">
    <property type="entry name" value="Tumor Necrosis Factor Receptor, subunit A, domain 2"/>
    <property type="match status" value="2"/>
</dbReference>
<dbReference type="PANTHER" id="PTHR46967">
    <property type="entry name" value="INSULIN-LIKE GROWTH FACTOR BINDING PROTEIN,N-TERMINAL"/>
    <property type="match status" value="1"/>
</dbReference>
<feature type="transmembrane region" description="Helical" evidence="1">
    <location>
        <begin position="1143"/>
        <end position="1163"/>
    </location>
</feature>
<reference evidence="4 5" key="1">
    <citation type="submission" date="2024-02" db="EMBL/GenBank/DDBJ databases">
        <authorList>
            <person name="Chen Y."/>
            <person name="Shah S."/>
            <person name="Dougan E. K."/>
            <person name="Thang M."/>
            <person name="Chan C."/>
        </authorList>
    </citation>
    <scope>NUCLEOTIDE SEQUENCE [LARGE SCALE GENOMIC DNA]</scope>
</reference>
<dbReference type="SUPFAM" id="SSF57184">
    <property type="entry name" value="Growth factor receptor domain"/>
    <property type="match status" value="1"/>
</dbReference>
<gene>
    <name evidence="4" type="ORF">SCF082_LOCUS3494</name>
</gene>
<dbReference type="PANTHER" id="PTHR46967:SF2">
    <property type="entry name" value="SUSHI, VON WILLEBRAND FACTOR TYPE A, EGF AND PENTRAXIN DOMAIN-CONTAINING PROTEIN 1-LIKE"/>
    <property type="match status" value="1"/>
</dbReference>
<feature type="transmembrane region" description="Helical" evidence="1">
    <location>
        <begin position="1036"/>
        <end position="1057"/>
    </location>
</feature>
<dbReference type="Proteomes" id="UP001642464">
    <property type="component" value="Unassembled WGS sequence"/>
</dbReference>
<feature type="transmembrane region" description="Helical" evidence="1">
    <location>
        <begin position="1201"/>
        <end position="1218"/>
    </location>
</feature>
<keyword evidence="1" id="KW-0472">Membrane</keyword>
<comment type="caution">
    <text evidence="4">The sequence shown here is derived from an EMBL/GenBank/DDBJ whole genome shotgun (WGS) entry which is preliminary data.</text>
</comment>
<evidence type="ECO:0000256" key="2">
    <source>
        <dbReference type="SAM" id="SignalP"/>
    </source>
</evidence>
<feature type="transmembrane region" description="Helical" evidence="1">
    <location>
        <begin position="1004"/>
        <end position="1024"/>
    </location>
</feature>
<feature type="transmembrane region" description="Helical" evidence="1">
    <location>
        <begin position="910"/>
        <end position="934"/>
    </location>
</feature>
<feature type="transmembrane region" description="Helical" evidence="1">
    <location>
        <begin position="1230"/>
        <end position="1254"/>
    </location>
</feature>
<dbReference type="InterPro" id="IPR009030">
    <property type="entry name" value="Growth_fac_rcpt_cys_sf"/>
</dbReference>
<feature type="transmembrane region" description="Helical" evidence="1">
    <location>
        <begin position="941"/>
        <end position="961"/>
    </location>
</feature>
<keyword evidence="1" id="KW-1133">Transmembrane helix</keyword>
<dbReference type="Pfam" id="PF07699">
    <property type="entry name" value="Ephrin_rec_like"/>
    <property type="match status" value="1"/>
</dbReference>
<keyword evidence="5" id="KW-1185">Reference proteome</keyword>
<sequence>MRRAMLRLAVLLLYGLKGLGSELCLDDGVPESQRKYIQDEAGHDIPIGVFQSNWASSWLLNKLTEMLLQEVMGYHATLDTRMGANGASCFYALPGCLDFDNKIVAEKQCGINETTLHISVDSWVGSYASAMDQFNKEFPRIASQDLGSMGYAGEESMYVSQAILNSAYADSGLALDFYKSYNTTHHDPRKYFDSIHDVDLSELELCSETDMSNPSRMGDYAKYSGDYDGVVSQPDGTYIAKCTNDRWWYAPACRQNSSQCIPLFTSGNGWKLQALMQWSTAYGMPTAVGLSKGYATWIKHVQNHRALHYWWVPDSTFIDMLPEPLTFARHSATEWWEGDKKTGAKGSYVSKLVSHNLQAKAGRVREFVSNMNFELPEVQNLLLELQQSGSTYNVSCKWMKENRDRWMKWKPVETACYEGFGLVDASGAFVSSRADAVGCGLCQAGSASEELIDDQGRTFQCKLCAPGYSQANTYSTQCPRCWRDVWWLAPACRNSTDCFPCLTGSASGYNVILAEEVMQKAAFWHMPLALGVAHYNGSSDFSSLVLSQRDVLFMFWEPSVEFQAVDPMFVRFPDFNETQWAFNVMASKREATWPITVVSNELAQLAPDVRVLLQRMLLSLEDLNQMLQFSYDSLERFDRCFSCAARSGACQWLRAQGTDAIWKPWIPKKGACFAGQGMYSITERRFVGSRGDDVICVACTAGRFSRLVQDEMGDTADCRPCAKGYFQPSSSAVSCDPCPMGRFAASARSAYCESCPIGTYQAKEASSACVDCPIGMTTWGLEAFSFFFCTCQEGWYRIGLESNCSECPAGMHCPGEAFLPQQKAGFWAYTTNLIQRDPNVAVVSVGSLGSSGVLYGPPYSVYQCRNELQCPAGEVMTCAKNRIGQACGSCMKGHSAQFDGTCKICDGESLWPVFLMLFVSLALLPLIVAAGLIMTKARRTALSVFMVSLIFGQIVVCLQGLDAIYQLDLTWKDPAKAILAALAVFNLDLEFSCLLPPQSYTVEYVLKLLAYPAVVFITFLAWLSTRCSKHAVPFNAFVNVHGLFVVALLTALSLTVVRPLQCRSNPNGLFTVSSRPDLTCWETEEHQTLVVFVSIGILAYPVTILSCIAYLTRKYPIWLRSGGGIKVMERYRFLFARFRPERYYFGLILSVHNLTVAVIPAALVAFPALQVGIMGCVICSKLVAQILLWPWRMDLANYNDAALSAGLMTILLLASPLLNIDQGQTRQSVAVLLSCVMILLPLVAIFIAFAVVLARLRPQSKFGAFLCHHKAGAGALCRFFKLVAKKYVNINLFLDSDELDDLARIFDIVKADTRSLVVVLTSELLHRMWCAGEIATAHKHQIPIIPLYCDDFGFPDASCIATMESVWSEEQRGTLVSHGISMEDIKAAYRSLRTLPGVDLKRRWSLEAQEDAVLQVLTAVYERGPRVEVATAPSVKSAKVLVCVTEEAEAISAGFILQQMVQTKLQTVTFLARTPEDVFESASFALVILSKGILEDCGFAQILLAIRRASVALVPVNDGSFDFPGLEFYQQVQEGNLVIPGLAPNQGPPLARAFQALLSILALPMTPHASIGILERQVDQICQRFGNWDDVVERSSSVKSSSRRPMSELEDAMEEEMKEIGGCYRRSRLLSSQGEDQSAREVHREVSWRRRLRNCLQPGRRRVKPW</sequence>
<feature type="chain" id="PRO_5046964039" description="Tyrosine-protein kinase ephrin type A/B receptor-like domain-containing protein" evidence="2">
    <location>
        <begin position="21"/>
        <end position="1666"/>
    </location>
</feature>
<organism evidence="4 5">
    <name type="scientific">Durusdinium trenchii</name>
    <dbReference type="NCBI Taxonomy" id="1381693"/>
    <lineage>
        <taxon>Eukaryota</taxon>
        <taxon>Sar</taxon>
        <taxon>Alveolata</taxon>
        <taxon>Dinophyceae</taxon>
        <taxon>Suessiales</taxon>
        <taxon>Symbiodiniaceae</taxon>
        <taxon>Durusdinium</taxon>
    </lineage>
</organism>
<accession>A0ABP0HUM9</accession>
<dbReference type="InterPro" id="IPR011641">
    <property type="entry name" value="Tyr-kin_ephrin_A/B_rcpt-like"/>
</dbReference>
<dbReference type="CDD" id="cd00185">
    <property type="entry name" value="TNFRSF"/>
    <property type="match status" value="1"/>
</dbReference>
<dbReference type="Gene3D" id="3.40.190.10">
    <property type="entry name" value="Periplasmic binding protein-like II"/>
    <property type="match status" value="1"/>
</dbReference>
<name>A0ABP0HUM9_9DINO</name>
<dbReference type="SUPFAM" id="SSF52200">
    <property type="entry name" value="Toll/Interleukin receptor TIR domain"/>
    <property type="match status" value="1"/>
</dbReference>
<feature type="signal peptide" evidence="2">
    <location>
        <begin position="1"/>
        <end position="20"/>
    </location>
</feature>
<dbReference type="Gene3D" id="3.40.190.100">
    <property type="entry name" value="Glycine betaine-binding periplasmic protein, domain 2"/>
    <property type="match status" value="1"/>
</dbReference>
<protein>
    <recommendedName>
        <fullName evidence="3">Tyrosine-protein kinase ephrin type A/B receptor-like domain-containing protein</fullName>
    </recommendedName>
</protein>
<evidence type="ECO:0000313" key="5">
    <source>
        <dbReference type="Proteomes" id="UP001642464"/>
    </source>
</evidence>
<proteinExistence type="predicted"/>
<feature type="domain" description="Tyrosine-protein kinase ephrin type A/B receptor-like" evidence="3">
    <location>
        <begin position="747"/>
        <end position="786"/>
    </location>
</feature>